<accession>A0A497E2F2</accession>
<protein>
    <recommendedName>
        <fullName evidence="3">DUF5107 domain-containing protein</fullName>
    </recommendedName>
</protein>
<evidence type="ECO:0000313" key="2">
    <source>
        <dbReference type="Proteomes" id="UP000279422"/>
    </source>
</evidence>
<dbReference type="Proteomes" id="UP000279422">
    <property type="component" value="Unassembled WGS sequence"/>
</dbReference>
<sequence>MRAYETELTFGGEKGHAVVVEFEKPWRLVSWSKYQYIVNWDLGEGVWFTPEWLETHSPDDGFCYEPLMDKELRYSRVRILEAGPVRAKIHWHYALCNPRYEIFNGNSTADEYYTVYPDGIAVRKLVGWPGNESEFGGNSHFWEVMEFILKTGGIPIEDVINKKECFSFQSEKGEKLSFPWPIPKPFAWGQEPLCNSYPQVKDWKFYIGRIYLKDRPDPFCMFVKDKRIFPYKPCSSTSYGSCNGDHPPLTLWDIGRRSTWEGGTSASFLSCQAIRHPGEKPPRPCVWLFLTGATEQDDAYLIDLGQSWYNPAYIIGPPPVTAGYGDEPVYYEGYSFSERAYQFIKMKGEKVNFLMMPSMDVINPVIRVSGWKAPSVSVSFDGYPLDTKDFQAQLKGDELLLWINKRVSKNTKVEIVEKGR</sequence>
<gene>
    <name evidence="1" type="ORF">DRJ00_06855</name>
</gene>
<organism evidence="1 2">
    <name type="scientific">Aerophobetes bacterium</name>
    <dbReference type="NCBI Taxonomy" id="2030807"/>
    <lineage>
        <taxon>Bacteria</taxon>
        <taxon>Candidatus Aerophobota</taxon>
    </lineage>
</organism>
<dbReference type="EMBL" id="QMPZ01000116">
    <property type="protein sequence ID" value="RLE08125.1"/>
    <property type="molecule type" value="Genomic_DNA"/>
</dbReference>
<name>A0A497E2F2_UNCAE</name>
<comment type="caution">
    <text evidence="1">The sequence shown here is derived from an EMBL/GenBank/DDBJ whole genome shotgun (WGS) entry which is preliminary data.</text>
</comment>
<dbReference type="AlphaFoldDB" id="A0A497E2F2"/>
<evidence type="ECO:0000313" key="1">
    <source>
        <dbReference type="EMBL" id="RLE08125.1"/>
    </source>
</evidence>
<reference evidence="1 2" key="1">
    <citation type="submission" date="2018-06" db="EMBL/GenBank/DDBJ databases">
        <title>Extensive metabolic versatility and redundancy in microbially diverse, dynamic hydrothermal sediments.</title>
        <authorList>
            <person name="Dombrowski N."/>
            <person name="Teske A."/>
            <person name="Baker B.J."/>
        </authorList>
    </citation>
    <scope>NUCLEOTIDE SEQUENCE [LARGE SCALE GENOMIC DNA]</scope>
    <source>
        <strain evidence="1">B47_G16</strain>
    </source>
</reference>
<proteinExistence type="predicted"/>
<evidence type="ECO:0008006" key="3">
    <source>
        <dbReference type="Google" id="ProtNLM"/>
    </source>
</evidence>